<evidence type="ECO:0000313" key="4">
    <source>
        <dbReference type="EMBL" id="MBT8796514.1"/>
    </source>
</evidence>
<dbReference type="RefSeq" id="WP_215485775.1">
    <property type="nucleotide sequence ID" value="NZ_BAAAPJ010000001.1"/>
</dbReference>
<proteinExistence type="predicted"/>
<dbReference type="Proteomes" id="UP000740605">
    <property type="component" value="Unassembled WGS sequence"/>
</dbReference>
<feature type="region of interest" description="Disordered" evidence="2">
    <location>
        <begin position="190"/>
        <end position="217"/>
    </location>
</feature>
<comment type="caution">
    <text evidence="4">The sequence shown here is derived from an EMBL/GenBank/DDBJ whole genome shotgun (WGS) entry which is preliminary data.</text>
</comment>
<accession>A0ABS5XPR3</accession>
<feature type="compositionally biased region" description="Basic residues" evidence="2">
    <location>
        <begin position="199"/>
        <end position="209"/>
    </location>
</feature>
<sequence length="233" mass="26467">MPISLTVDQVAILREAILRREVRIRPDSGPTAGNLRWAFEVQIGLGLRLGEVLGLRNADVDFEAGRVSVSGTLVDDEVWRVVRQSELKSRDQARIIEAPRFVLAALAEARSTRESLTDRLPIAPALQSRAGTWIAPRNLRRAFRHLRSDSELIEALRATGIEPDRLTHHVLRRTAATLLGCTAAVGPLRATRQHDHLRDRHRRNRRHRPDRREHAVAPRRLQARGIRRINARD</sequence>
<evidence type="ECO:0000313" key="5">
    <source>
        <dbReference type="Proteomes" id="UP000740605"/>
    </source>
</evidence>
<dbReference type="Pfam" id="PF00589">
    <property type="entry name" value="Phage_integrase"/>
    <property type="match status" value="1"/>
</dbReference>
<feature type="domain" description="Tyr recombinase" evidence="3">
    <location>
        <begin position="29"/>
        <end position="179"/>
    </location>
</feature>
<reference evidence="4 5" key="1">
    <citation type="submission" date="2021-03" db="EMBL/GenBank/DDBJ databases">
        <title>Microbacterium pauli sp. nov., isolated from microfiltered milk.</title>
        <authorList>
            <person name="Bellassi P."/>
            <person name="Fontana A."/>
            <person name="Callegari M.L."/>
            <person name="Lorenzo M."/>
            <person name="Cappa F."/>
        </authorList>
    </citation>
    <scope>NUCLEOTIDE SEQUENCE [LARGE SCALE GENOMIC DNA]</scope>
    <source>
        <strain evidence="4 5">DSM 18909</strain>
    </source>
</reference>
<evidence type="ECO:0000259" key="3">
    <source>
        <dbReference type="Pfam" id="PF00589"/>
    </source>
</evidence>
<gene>
    <name evidence="4" type="ORF">J0P97_00280</name>
</gene>
<dbReference type="EMBL" id="JAFLHG010000001">
    <property type="protein sequence ID" value="MBT8796514.1"/>
    <property type="molecule type" value="Genomic_DNA"/>
</dbReference>
<dbReference type="InterPro" id="IPR013762">
    <property type="entry name" value="Integrase-like_cat_sf"/>
</dbReference>
<dbReference type="InterPro" id="IPR011010">
    <property type="entry name" value="DNA_brk_join_enz"/>
</dbReference>
<dbReference type="Gene3D" id="1.10.443.10">
    <property type="entry name" value="Intergrase catalytic core"/>
    <property type="match status" value="1"/>
</dbReference>
<protein>
    <submittedName>
        <fullName evidence="4">Tyrosine-type recombinase/integrase</fullName>
    </submittedName>
</protein>
<evidence type="ECO:0000256" key="2">
    <source>
        <dbReference type="SAM" id="MobiDB-lite"/>
    </source>
</evidence>
<name>A0ABS5XPR3_9MICO</name>
<evidence type="ECO:0000256" key="1">
    <source>
        <dbReference type="ARBA" id="ARBA00023172"/>
    </source>
</evidence>
<keyword evidence="1" id="KW-0233">DNA recombination</keyword>
<dbReference type="SUPFAM" id="SSF56349">
    <property type="entry name" value="DNA breaking-rejoining enzymes"/>
    <property type="match status" value="1"/>
</dbReference>
<organism evidence="4 5">
    <name type="scientific">Microbacterium flavum</name>
    <dbReference type="NCBI Taxonomy" id="415216"/>
    <lineage>
        <taxon>Bacteria</taxon>
        <taxon>Bacillati</taxon>
        <taxon>Actinomycetota</taxon>
        <taxon>Actinomycetes</taxon>
        <taxon>Micrococcales</taxon>
        <taxon>Microbacteriaceae</taxon>
        <taxon>Microbacterium</taxon>
    </lineage>
</organism>
<dbReference type="InterPro" id="IPR002104">
    <property type="entry name" value="Integrase_catalytic"/>
</dbReference>
<keyword evidence="5" id="KW-1185">Reference proteome</keyword>